<gene>
    <name evidence="14" type="ORF">MAPG_00664</name>
</gene>
<keyword evidence="2" id="KW-0813">Transport</keyword>
<evidence type="ECO:0000259" key="12">
    <source>
        <dbReference type="Pfam" id="PF00675"/>
    </source>
</evidence>
<keyword evidence="6" id="KW-0249">Electron transport</keyword>
<dbReference type="VEuPathDB" id="FungiDB:MAPG_00664"/>
<dbReference type="Pfam" id="PF05193">
    <property type="entry name" value="Peptidase_M16_C"/>
    <property type="match status" value="1"/>
</dbReference>
<evidence type="ECO:0000256" key="11">
    <source>
        <dbReference type="ARBA" id="ARBA00041372"/>
    </source>
</evidence>
<protein>
    <recommendedName>
        <fullName evidence="10">Cytochrome b-c1 complex subunit 2, mitochondrial</fullName>
    </recommendedName>
    <alternativeName>
        <fullName evidence="11">Core protein II</fullName>
    </alternativeName>
</protein>
<dbReference type="EMBL" id="GL876966">
    <property type="protein sequence ID" value="KLU81579.1"/>
    <property type="molecule type" value="Genomic_DNA"/>
</dbReference>
<sequence>MISRSAIARGGRLALRRPICAQVAQRGFASPAPGTPGTASASYEPAEFAGIKVASKDAHGPTTKLALVAKAGTRYQPLPGLTVGLEEFAFKNTQKRSALRITREAELLGGQLKAYHTREAVILEAAFLRDDLPYFVELLGEVASQTKYTTHEFHEQVEPIIHLAQDKVSHDALAQAVDGAHAVAFHTGLGSSIYPSSTTPLSGYLNENSVAAFAESAYTKANIALVSDGASQAGLSKWVERFFKTLPTSSSSSLSLANSPSKYHGGEQRSVAAGKSAIVIAFPSTSLSAPKPEIAVLEALLGGKSSISWSTGFTLLSKAATDASGVQAIAKNYVYSDAGLLTIQVSGPAASVRKVAEESVKALKAVAQGGVSKEDLTKAIAKAKFDALTAHELTGAGLVAAGNSVLHDAKLFQAAEAIKSFESVAADKVKAAAKSLIDGKASVSAVGDLHVLPYAADLGLNV</sequence>
<evidence type="ECO:0000259" key="13">
    <source>
        <dbReference type="Pfam" id="PF05193"/>
    </source>
</evidence>
<evidence type="ECO:0000313" key="14">
    <source>
        <dbReference type="EMBL" id="KLU81579.1"/>
    </source>
</evidence>
<dbReference type="eggNOG" id="KOG2583">
    <property type="taxonomic scope" value="Eukaryota"/>
</dbReference>
<name>A0A0C4DLM0_MAGP6</name>
<comment type="similarity">
    <text evidence="9">Belongs to the peptidase M16 family. UQCRC2/QCR2 subfamily.</text>
</comment>
<reference evidence="15" key="4">
    <citation type="journal article" date="2015" name="G3 (Bethesda)">
        <title>Genome sequences of three phytopathogenic species of the Magnaporthaceae family of fungi.</title>
        <authorList>
            <person name="Okagaki L.H."/>
            <person name="Nunes C.C."/>
            <person name="Sailsbery J."/>
            <person name="Clay B."/>
            <person name="Brown D."/>
            <person name="John T."/>
            <person name="Oh Y."/>
            <person name="Young N."/>
            <person name="Fitzgerald M."/>
            <person name="Haas B.J."/>
            <person name="Zeng Q."/>
            <person name="Young S."/>
            <person name="Adiconis X."/>
            <person name="Fan L."/>
            <person name="Levin J.Z."/>
            <person name="Mitchell T.K."/>
            <person name="Okubara P.A."/>
            <person name="Farman M.L."/>
            <person name="Kohn L.M."/>
            <person name="Birren B."/>
            <person name="Ma L.-J."/>
            <person name="Dean R.A."/>
        </authorList>
    </citation>
    <scope>NUCLEOTIDE SEQUENCE</scope>
    <source>
        <strain evidence="15">ATCC 64411 / 73-15</strain>
    </source>
</reference>
<dbReference type="InterPro" id="IPR011765">
    <property type="entry name" value="Pept_M16_N"/>
</dbReference>
<evidence type="ECO:0000256" key="6">
    <source>
        <dbReference type="ARBA" id="ARBA00022982"/>
    </source>
</evidence>
<dbReference type="SUPFAM" id="SSF63411">
    <property type="entry name" value="LuxS/MPP-like metallohydrolase"/>
    <property type="match status" value="2"/>
</dbReference>
<accession>A0A0C4DLM0</accession>
<keyword evidence="4" id="KW-0999">Mitochondrion inner membrane</keyword>
<dbReference type="OrthoDB" id="6369905at2759"/>
<reference evidence="14" key="2">
    <citation type="submission" date="2010-05" db="EMBL/GenBank/DDBJ databases">
        <title>The Genome Sequence of Magnaporthe poae strain ATCC 64411.</title>
        <authorList>
            <consortium name="The Broad Institute Genome Sequencing Platform"/>
            <consortium name="Broad Institute Genome Sequencing Center for Infectious Disease"/>
            <person name="Ma L.-J."/>
            <person name="Dead R."/>
            <person name="Young S."/>
            <person name="Zeng Q."/>
            <person name="Koehrsen M."/>
            <person name="Alvarado L."/>
            <person name="Berlin A."/>
            <person name="Chapman S.B."/>
            <person name="Chen Z."/>
            <person name="Freedman E."/>
            <person name="Gellesch M."/>
            <person name="Goldberg J."/>
            <person name="Griggs A."/>
            <person name="Gujja S."/>
            <person name="Heilman E.R."/>
            <person name="Heiman D."/>
            <person name="Hepburn T."/>
            <person name="Howarth C."/>
            <person name="Jen D."/>
            <person name="Larson L."/>
            <person name="Mehta T."/>
            <person name="Neiman D."/>
            <person name="Pearson M."/>
            <person name="Roberts A."/>
            <person name="Saif S."/>
            <person name="Shea T."/>
            <person name="Shenoy N."/>
            <person name="Sisk P."/>
            <person name="Stolte C."/>
            <person name="Sykes S."/>
            <person name="Walk T."/>
            <person name="White J."/>
            <person name="Yandava C."/>
            <person name="Haas B."/>
            <person name="Nusbaum C."/>
            <person name="Birren B."/>
        </authorList>
    </citation>
    <scope>NUCLEOTIDE SEQUENCE</scope>
    <source>
        <strain evidence="14">ATCC 64411</strain>
    </source>
</reference>
<dbReference type="Proteomes" id="UP000011715">
    <property type="component" value="Unassembled WGS sequence"/>
</dbReference>
<evidence type="ECO:0000256" key="8">
    <source>
        <dbReference type="ARBA" id="ARBA00023136"/>
    </source>
</evidence>
<keyword evidence="8" id="KW-0472">Membrane</keyword>
<evidence type="ECO:0000256" key="10">
    <source>
        <dbReference type="ARBA" id="ARBA00040751"/>
    </source>
</evidence>
<dbReference type="PANTHER" id="PTHR11851">
    <property type="entry name" value="METALLOPROTEASE"/>
    <property type="match status" value="1"/>
</dbReference>
<comment type="subcellular location">
    <subcellularLocation>
        <location evidence="1">Mitochondrion inner membrane</location>
        <topology evidence="1">Peripheral membrane protein</topology>
        <orientation evidence="1">Matrix side</orientation>
    </subcellularLocation>
</comment>
<evidence type="ECO:0000256" key="1">
    <source>
        <dbReference type="ARBA" id="ARBA00004443"/>
    </source>
</evidence>
<dbReference type="Pfam" id="PF00675">
    <property type="entry name" value="Peptidase_M16"/>
    <property type="match status" value="1"/>
</dbReference>
<reference evidence="15" key="5">
    <citation type="submission" date="2015-06" db="UniProtKB">
        <authorList>
            <consortium name="EnsemblFungi"/>
        </authorList>
    </citation>
    <scope>IDENTIFICATION</scope>
    <source>
        <strain evidence="15">ATCC 64411</strain>
    </source>
</reference>
<feature type="domain" description="Peptidase M16 N-terminal" evidence="12">
    <location>
        <begin position="53"/>
        <end position="192"/>
    </location>
</feature>
<dbReference type="InterPro" id="IPR007863">
    <property type="entry name" value="Peptidase_M16_C"/>
</dbReference>
<evidence type="ECO:0000256" key="3">
    <source>
        <dbReference type="ARBA" id="ARBA00022660"/>
    </source>
</evidence>
<organism evidence="15 16">
    <name type="scientific">Magnaporthiopsis poae (strain ATCC 64411 / 73-15)</name>
    <name type="common">Kentucky bluegrass fungus</name>
    <name type="synonym">Magnaporthe poae</name>
    <dbReference type="NCBI Taxonomy" id="644358"/>
    <lineage>
        <taxon>Eukaryota</taxon>
        <taxon>Fungi</taxon>
        <taxon>Dikarya</taxon>
        <taxon>Ascomycota</taxon>
        <taxon>Pezizomycotina</taxon>
        <taxon>Sordariomycetes</taxon>
        <taxon>Sordariomycetidae</taxon>
        <taxon>Magnaporthales</taxon>
        <taxon>Magnaporthaceae</taxon>
        <taxon>Magnaporthiopsis</taxon>
    </lineage>
</organism>
<dbReference type="InterPro" id="IPR050361">
    <property type="entry name" value="MPP/UQCRC_Complex"/>
</dbReference>
<keyword evidence="3" id="KW-0679">Respiratory chain</keyword>
<keyword evidence="16" id="KW-1185">Reference proteome</keyword>
<evidence type="ECO:0000313" key="15">
    <source>
        <dbReference type="EnsemblFungi" id="MAPG_00664T0"/>
    </source>
</evidence>
<keyword evidence="5" id="KW-0809">Transit peptide</keyword>
<evidence type="ECO:0000256" key="9">
    <source>
        <dbReference type="ARBA" id="ARBA00038146"/>
    </source>
</evidence>
<evidence type="ECO:0000256" key="2">
    <source>
        <dbReference type="ARBA" id="ARBA00022448"/>
    </source>
</evidence>
<dbReference type="Gene3D" id="3.30.830.10">
    <property type="entry name" value="Metalloenzyme, LuxS/M16 peptidase-like"/>
    <property type="match status" value="2"/>
</dbReference>
<dbReference type="InterPro" id="IPR011249">
    <property type="entry name" value="Metalloenz_LuxS/M16"/>
</dbReference>
<dbReference type="FunFam" id="3.30.830.10:FF:000039">
    <property type="entry name" value="Ubiquinol-cytochrome c reductase core subunit 2"/>
    <property type="match status" value="1"/>
</dbReference>
<dbReference type="EnsemblFungi" id="MAPG_00664T0">
    <property type="protein sequence ID" value="MAPG_00664T0"/>
    <property type="gene ID" value="MAPG_00664"/>
</dbReference>
<dbReference type="AlphaFoldDB" id="A0A0C4DLM0"/>
<dbReference type="FunFam" id="3.30.830.10:FF:000021">
    <property type="entry name" value="Cytochrome b-c1 complex subunit 2"/>
    <property type="match status" value="1"/>
</dbReference>
<reference evidence="16" key="1">
    <citation type="submission" date="2010-05" db="EMBL/GenBank/DDBJ databases">
        <title>The genome sequence of Magnaporthe poae strain ATCC 64411.</title>
        <authorList>
            <person name="Ma L.-J."/>
            <person name="Dead R."/>
            <person name="Young S."/>
            <person name="Zeng Q."/>
            <person name="Koehrsen M."/>
            <person name="Alvarado L."/>
            <person name="Berlin A."/>
            <person name="Chapman S.B."/>
            <person name="Chen Z."/>
            <person name="Freedman E."/>
            <person name="Gellesch M."/>
            <person name="Goldberg J."/>
            <person name="Griggs A."/>
            <person name="Gujja S."/>
            <person name="Heilman E.R."/>
            <person name="Heiman D."/>
            <person name="Hepburn T."/>
            <person name="Howarth C."/>
            <person name="Jen D."/>
            <person name="Larson L."/>
            <person name="Mehta T."/>
            <person name="Neiman D."/>
            <person name="Pearson M."/>
            <person name="Roberts A."/>
            <person name="Saif S."/>
            <person name="Shea T."/>
            <person name="Shenoy N."/>
            <person name="Sisk P."/>
            <person name="Stolte C."/>
            <person name="Sykes S."/>
            <person name="Walk T."/>
            <person name="White J."/>
            <person name="Yandava C."/>
            <person name="Haas B."/>
            <person name="Nusbaum C."/>
            <person name="Birren B."/>
        </authorList>
    </citation>
    <scope>NUCLEOTIDE SEQUENCE [LARGE SCALE GENOMIC DNA]</scope>
    <source>
        <strain evidence="16">ATCC 64411 / 73-15</strain>
    </source>
</reference>
<dbReference type="OMA" id="APKFALY"/>
<dbReference type="GO" id="GO:0046872">
    <property type="term" value="F:metal ion binding"/>
    <property type="evidence" value="ECO:0007669"/>
    <property type="project" value="InterPro"/>
</dbReference>
<evidence type="ECO:0000256" key="4">
    <source>
        <dbReference type="ARBA" id="ARBA00022792"/>
    </source>
</evidence>
<feature type="domain" description="Peptidase M16 C-terminal" evidence="13">
    <location>
        <begin position="205"/>
        <end position="381"/>
    </location>
</feature>
<proteinExistence type="inferred from homology"/>
<evidence type="ECO:0000313" key="16">
    <source>
        <dbReference type="Proteomes" id="UP000011715"/>
    </source>
</evidence>
<evidence type="ECO:0000256" key="5">
    <source>
        <dbReference type="ARBA" id="ARBA00022946"/>
    </source>
</evidence>
<dbReference type="GO" id="GO:0005743">
    <property type="term" value="C:mitochondrial inner membrane"/>
    <property type="evidence" value="ECO:0007669"/>
    <property type="project" value="UniProtKB-SubCell"/>
</dbReference>
<evidence type="ECO:0000256" key="7">
    <source>
        <dbReference type="ARBA" id="ARBA00023128"/>
    </source>
</evidence>
<keyword evidence="7" id="KW-0496">Mitochondrion</keyword>
<reference evidence="14" key="3">
    <citation type="submission" date="2011-03" db="EMBL/GenBank/DDBJ databases">
        <title>Annotation of Magnaporthe poae ATCC 64411.</title>
        <authorList>
            <person name="Ma L.-J."/>
            <person name="Dead R."/>
            <person name="Young S.K."/>
            <person name="Zeng Q."/>
            <person name="Gargeya S."/>
            <person name="Fitzgerald M."/>
            <person name="Haas B."/>
            <person name="Abouelleil A."/>
            <person name="Alvarado L."/>
            <person name="Arachchi H.M."/>
            <person name="Berlin A."/>
            <person name="Brown A."/>
            <person name="Chapman S.B."/>
            <person name="Chen Z."/>
            <person name="Dunbar C."/>
            <person name="Freedman E."/>
            <person name="Gearin G."/>
            <person name="Gellesch M."/>
            <person name="Goldberg J."/>
            <person name="Griggs A."/>
            <person name="Gujja S."/>
            <person name="Heiman D."/>
            <person name="Howarth C."/>
            <person name="Larson L."/>
            <person name="Lui A."/>
            <person name="MacDonald P.J.P."/>
            <person name="Mehta T."/>
            <person name="Montmayeur A."/>
            <person name="Murphy C."/>
            <person name="Neiman D."/>
            <person name="Pearson M."/>
            <person name="Priest M."/>
            <person name="Roberts A."/>
            <person name="Saif S."/>
            <person name="Shea T."/>
            <person name="Shenoy N."/>
            <person name="Sisk P."/>
            <person name="Stolte C."/>
            <person name="Sykes S."/>
            <person name="Yandava C."/>
            <person name="Wortman J."/>
            <person name="Nusbaum C."/>
            <person name="Birren B."/>
        </authorList>
    </citation>
    <scope>NUCLEOTIDE SEQUENCE</scope>
    <source>
        <strain evidence="14">ATCC 64411</strain>
    </source>
</reference>
<dbReference type="PANTHER" id="PTHR11851:SF209">
    <property type="entry name" value="CYTOCHROME B-C1 COMPLEX SUBUNIT 2, MITOCHONDRIAL"/>
    <property type="match status" value="1"/>
</dbReference>
<dbReference type="EMBL" id="ADBL01000158">
    <property type="status" value="NOT_ANNOTATED_CDS"/>
    <property type="molecule type" value="Genomic_DNA"/>
</dbReference>
<dbReference type="STRING" id="644358.A0A0C4DLM0"/>